<keyword evidence="3" id="KW-1185">Reference proteome</keyword>
<evidence type="ECO:0000313" key="2">
    <source>
        <dbReference type="EMBL" id="PRP73587.1"/>
    </source>
</evidence>
<dbReference type="STRING" id="1890364.A0A2P6MPF9"/>
<organism evidence="2 3">
    <name type="scientific">Planoprotostelium fungivorum</name>
    <dbReference type="NCBI Taxonomy" id="1890364"/>
    <lineage>
        <taxon>Eukaryota</taxon>
        <taxon>Amoebozoa</taxon>
        <taxon>Evosea</taxon>
        <taxon>Variosea</taxon>
        <taxon>Cavosteliida</taxon>
        <taxon>Cavosteliaceae</taxon>
        <taxon>Planoprotostelium</taxon>
    </lineage>
</organism>
<dbReference type="AlphaFoldDB" id="A0A2P6MPF9"/>
<dbReference type="InParanoid" id="A0A2P6MPF9"/>
<dbReference type="GO" id="GO:0031146">
    <property type="term" value="P:SCF-dependent proteasomal ubiquitin-dependent protein catabolic process"/>
    <property type="evidence" value="ECO:0007669"/>
    <property type="project" value="TreeGrafter"/>
</dbReference>
<dbReference type="InterPro" id="IPR057207">
    <property type="entry name" value="FBXL15_LRR"/>
</dbReference>
<comment type="caution">
    <text evidence="2">The sequence shown here is derived from an EMBL/GenBank/DDBJ whole genome shotgun (WGS) entry which is preliminary data.</text>
</comment>
<evidence type="ECO:0000313" key="3">
    <source>
        <dbReference type="Proteomes" id="UP000241769"/>
    </source>
</evidence>
<dbReference type="SMART" id="SM00367">
    <property type="entry name" value="LRR_CC"/>
    <property type="match status" value="3"/>
</dbReference>
<dbReference type="SUPFAM" id="SSF52047">
    <property type="entry name" value="RNI-like"/>
    <property type="match status" value="2"/>
</dbReference>
<proteinExistence type="predicted"/>
<dbReference type="Pfam" id="PF25372">
    <property type="entry name" value="DUF7885"/>
    <property type="match status" value="1"/>
</dbReference>
<gene>
    <name evidence="2" type="ORF">PROFUN_02596</name>
</gene>
<feature type="domain" description="F-box/LRR-repeat protein 15-like leucin rich repeat" evidence="1">
    <location>
        <begin position="93"/>
        <end position="268"/>
    </location>
</feature>
<dbReference type="Proteomes" id="UP000241769">
    <property type="component" value="Unassembled WGS sequence"/>
</dbReference>
<evidence type="ECO:0000259" key="1">
    <source>
        <dbReference type="Pfam" id="PF25372"/>
    </source>
</evidence>
<dbReference type="OrthoDB" id="18114at2759"/>
<sequence>MEGDEITSPERLYDLTLQSIHRNINEIVSDFSILPTGVIEEVLQYLMEERKLGSRALNLENVTKFLVPTLTELDINNFWVEDLPFEERGVYNLRLVNFNKCLHVTDKSLFHFGQHCHQLRSLRLSGCRDITTKGLNSIANGCPHLNEFEFDATDVEDEGLSNVLRNCRQLKELIVHKARNISFHCIAPDLSKLADLQTLHLEQITLIDSQVSVLERIDKLRLVDCSGLQQPNFSHCTNLTSIYLESLDIKKIRLPDGEKLKSIEIVHCQFIKNLEFLEDNLEHLAVLRIRECKRLQPTDILWLCDQLPEAKKLIELDLSDIRAIINKKAKDNKGEPEKMISRPKIDCSSLEVIKWSYLFSKLLPFPILNTPNLLHAEITDADIERICSSCPNLEQLSLETCPHVSDQSVTSISEHLKSLLYLNIGKCERLKNPSVSLPQLRNLLIHWTHARSLHFDCPRLVVLDVSGHEEEFMRSLSPSFSRSGAHLEKIWARSTAGVFEGIKEHCPKMVLMDWSQSTIDATKALEDIIEGLPKYQLRKVYLTSASFDPGERLIKLGQEKQVDIVWRSQHPKREIEG</sequence>
<dbReference type="PANTHER" id="PTHR13318">
    <property type="entry name" value="PARTNER OF PAIRED, ISOFORM B-RELATED"/>
    <property type="match status" value="1"/>
</dbReference>
<dbReference type="GO" id="GO:0019005">
    <property type="term" value="C:SCF ubiquitin ligase complex"/>
    <property type="evidence" value="ECO:0007669"/>
    <property type="project" value="TreeGrafter"/>
</dbReference>
<name>A0A2P6MPF9_9EUKA</name>
<dbReference type="InterPro" id="IPR006553">
    <property type="entry name" value="Leu-rich_rpt_Cys-con_subtyp"/>
</dbReference>
<reference evidence="2 3" key="1">
    <citation type="journal article" date="2018" name="Genome Biol. Evol.">
        <title>Multiple Roots of Fruiting Body Formation in Amoebozoa.</title>
        <authorList>
            <person name="Hillmann F."/>
            <person name="Forbes G."/>
            <person name="Novohradska S."/>
            <person name="Ferling I."/>
            <person name="Riege K."/>
            <person name="Groth M."/>
            <person name="Westermann M."/>
            <person name="Marz M."/>
            <person name="Spaller T."/>
            <person name="Winckler T."/>
            <person name="Schaap P."/>
            <person name="Glockner G."/>
        </authorList>
    </citation>
    <scope>NUCLEOTIDE SEQUENCE [LARGE SCALE GENOMIC DNA]</scope>
    <source>
        <strain evidence="2 3">Jena</strain>
    </source>
</reference>
<accession>A0A2P6MPF9</accession>
<dbReference type="InterPro" id="IPR032675">
    <property type="entry name" value="LRR_dom_sf"/>
</dbReference>
<protein>
    <submittedName>
        <fullName evidence="2">F-box/LRR-repeat protein 2</fullName>
    </submittedName>
</protein>
<dbReference type="Gene3D" id="3.80.10.10">
    <property type="entry name" value="Ribonuclease Inhibitor"/>
    <property type="match status" value="3"/>
</dbReference>
<dbReference type="EMBL" id="MDYQ01000599">
    <property type="protein sequence ID" value="PRP73587.1"/>
    <property type="molecule type" value="Genomic_DNA"/>
</dbReference>